<reference evidence="3" key="1">
    <citation type="journal article" date="2020" name="Nature">
        <title>Giant virus diversity and host interactions through global metagenomics.</title>
        <authorList>
            <person name="Schulz F."/>
            <person name="Roux S."/>
            <person name="Paez-Espino D."/>
            <person name="Jungbluth S."/>
            <person name="Walsh D.A."/>
            <person name="Denef V.J."/>
            <person name="McMahon K.D."/>
            <person name="Konstantinidis K.T."/>
            <person name="Eloe-Fadrosh E.A."/>
            <person name="Kyrpides N.C."/>
            <person name="Woyke T."/>
        </authorList>
    </citation>
    <scope>NUCLEOTIDE SEQUENCE</scope>
    <source>
        <strain evidence="3">GVMAG-M-3300023179-63</strain>
    </source>
</reference>
<sequence length="562" mass="62988">MDNIVSKSKISSVSGKSGALLKSKSIPIPEKSGALSKSKPLSVTGTSIKLHSRHNPRQQLEKPPIAENTALENAREELHDSMKPFTSNSIIRKIKCEVDRAENEEEQTAEITVEEVLSYGVTLLARGIRVGEASMDYLRKVLPEKFEEMINEVQKDNESKKVNGSNGKPMKGGEGGDVKPTVKGTRVNPAFKISYIAGLLSLFAFIFLIFFLLWVVIMGLLNRFLGDKYALPNVKFKKETTQIVYSIFFAITSLVLMFYLFIDYYRKIEQDLDIVQIFKQVIGASYILWPIAILIIGSGISKAFYKISCNGNKPNVLSWAKIVESTALYVLGICVLITVMFLFKPVKYMYDWIFPRMIQKFFQKGKISVAVTLKLMVIYILLRMVTVMLEDIISNKIVFFISKLNNDVEAPSVNCNAEEEEKNAKQSEVANILEEIYMYISGIIVCIAIIFIMLIQSPHPYFASVYKINDKIGSVLLKVTDLPRKYILQNDYNEKDCSKNKTGLGFFPSLPKFGSTSVSTEGAPHNKTGFSDLAEISKTNGQEVTSPIPRVIPTDNKTQGSD</sequence>
<evidence type="ECO:0000256" key="2">
    <source>
        <dbReference type="SAM" id="Phobius"/>
    </source>
</evidence>
<protein>
    <submittedName>
        <fullName evidence="3">Uncharacterized protein</fullName>
    </submittedName>
</protein>
<feature type="transmembrane region" description="Helical" evidence="2">
    <location>
        <begin position="242"/>
        <end position="265"/>
    </location>
</feature>
<feature type="region of interest" description="Disordered" evidence="1">
    <location>
        <begin position="1"/>
        <end position="42"/>
    </location>
</feature>
<name>A0A6C0H5P0_9ZZZZ</name>
<feature type="region of interest" description="Disordered" evidence="1">
    <location>
        <begin position="157"/>
        <end position="179"/>
    </location>
</feature>
<feature type="transmembrane region" description="Helical" evidence="2">
    <location>
        <begin position="327"/>
        <end position="346"/>
    </location>
</feature>
<keyword evidence="2" id="KW-0472">Membrane</keyword>
<feature type="region of interest" description="Disordered" evidence="1">
    <location>
        <begin position="540"/>
        <end position="562"/>
    </location>
</feature>
<organism evidence="3">
    <name type="scientific">viral metagenome</name>
    <dbReference type="NCBI Taxonomy" id="1070528"/>
    <lineage>
        <taxon>unclassified sequences</taxon>
        <taxon>metagenomes</taxon>
        <taxon>organismal metagenomes</taxon>
    </lineage>
</organism>
<feature type="transmembrane region" description="Helical" evidence="2">
    <location>
        <begin position="286"/>
        <end position="307"/>
    </location>
</feature>
<feature type="transmembrane region" description="Helical" evidence="2">
    <location>
        <begin position="436"/>
        <end position="455"/>
    </location>
</feature>
<feature type="transmembrane region" description="Helical" evidence="2">
    <location>
        <begin position="367"/>
        <end position="389"/>
    </location>
</feature>
<feature type="transmembrane region" description="Helical" evidence="2">
    <location>
        <begin position="193"/>
        <end position="222"/>
    </location>
</feature>
<feature type="compositionally biased region" description="Low complexity" evidence="1">
    <location>
        <begin position="1"/>
        <end position="25"/>
    </location>
</feature>
<accession>A0A6C0H5P0</accession>
<evidence type="ECO:0000256" key="1">
    <source>
        <dbReference type="SAM" id="MobiDB-lite"/>
    </source>
</evidence>
<proteinExistence type="predicted"/>
<keyword evidence="2" id="KW-0812">Transmembrane</keyword>
<dbReference type="EMBL" id="MN739874">
    <property type="protein sequence ID" value="QHT75455.1"/>
    <property type="molecule type" value="Genomic_DNA"/>
</dbReference>
<keyword evidence="2" id="KW-1133">Transmembrane helix</keyword>
<dbReference type="AlphaFoldDB" id="A0A6C0H5P0"/>
<evidence type="ECO:0000313" key="3">
    <source>
        <dbReference type="EMBL" id="QHT75455.1"/>
    </source>
</evidence>